<evidence type="ECO:0000313" key="3">
    <source>
        <dbReference type="Proteomes" id="UP000499080"/>
    </source>
</evidence>
<organism evidence="2 3">
    <name type="scientific">Araneus ventricosus</name>
    <name type="common">Orbweaver spider</name>
    <name type="synonym">Epeira ventricosa</name>
    <dbReference type="NCBI Taxonomy" id="182803"/>
    <lineage>
        <taxon>Eukaryota</taxon>
        <taxon>Metazoa</taxon>
        <taxon>Ecdysozoa</taxon>
        <taxon>Arthropoda</taxon>
        <taxon>Chelicerata</taxon>
        <taxon>Arachnida</taxon>
        <taxon>Araneae</taxon>
        <taxon>Araneomorphae</taxon>
        <taxon>Entelegynae</taxon>
        <taxon>Araneoidea</taxon>
        <taxon>Araneidae</taxon>
        <taxon>Araneus</taxon>
    </lineage>
</organism>
<evidence type="ECO:0000256" key="1">
    <source>
        <dbReference type="SAM" id="MobiDB-lite"/>
    </source>
</evidence>
<name>A0A4Y2VD42_ARAVE</name>
<feature type="region of interest" description="Disordered" evidence="1">
    <location>
        <begin position="16"/>
        <end position="39"/>
    </location>
</feature>
<reference evidence="2 3" key="1">
    <citation type="journal article" date="2019" name="Sci. Rep.">
        <title>Orb-weaving spider Araneus ventricosus genome elucidates the spidroin gene catalogue.</title>
        <authorList>
            <person name="Kono N."/>
            <person name="Nakamura H."/>
            <person name="Ohtoshi R."/>
            <person name="Moran D.A.P."/>
            <person name="Shinohara A."/>
            <person name="Yoshida Y."/>
            <person name="Fujiwara M."/>
            <person name="Mori M."/>
            <person name="Tomita M."/>
            <person name="Arakawa K."/>
        </authorList>
    </citation>
    <scope>NUCLEOTIDE SEQUENCE [LARGE SCALE GENOMIC DNA]</scope>
</reference>
<gene>
    <name evidence="2" type="ORF">AVEN_237737_1</name>
</gene>
<feature type="region of interest" description="Disordered" evidence="1">
    <location>
        <begin position="51"/>
        <end position="77"/>
    </location>
</feature>
<evidence type="ECO:0000313" key="2">
    <source>
        <dbReference type="EMBL" id="GBO23205.1"/>
    </source>
</evidence>
<proteinExistence type="predicted"/>
<dbReference type="AlphaFoldDB" id="A0A4Y2VD42"/>
<dbReference type="EMBL" id="BGPR01046233">
    <property type="protein sequence ID" value="GBO23205.1"/>
    <property type="molecule type" value="Genomic_DNA"/>
</dbReference>
<feature type="compositionally biased region" description="Basic residues" evidence="1">
    <location>
        <begin position="27"/>
        <end position="36"/>
    </location>
</feature>
<accession>A0A4Y2VD42</accession>
<protein>
    <submittedName>
        <fullName evidence="2">Uncharacterized protein</fullName>
    </submittedName>
</protein>
<keyword evidence="3" id="KW-1185">Reference proteome</keyword>
<dbReference type="Proteomes" id="UP000499080">
    <property type="component" value="Unassembled WGS sequence"/>
</dbReference>
<comment type="caution">
    <text evidence="2">The sequence shown here is derived from an EMBL/GenBank/DDBJ whole genome shotgun (WGS) entry which is preliminary data.</text>
</comment>
<sequence>MCGFDRPFFLFVRCQEESGSESDSVRHRSRQRKRSRRSEYRLVDSQSQWRKIQEQRKEHDTALQSAVVRDLSGRKSG</sequence>
<feature type="compositionally biased region" description="Basic and acidic residues" evidence="1">
    <location>
        <begin position="51"/>
        <end position="61"/>
    </location>
</feature>